<dbReference type="Pfam" id="PF07496">
    <property type="entry name" value="zf-CW"/>
    <property type="match status" value="1"/>
</dbReference>
<evidence type="ECO:0000256" key="4">
    <source>
        <dbReference type="ARBA" id="ARBA00022833"/>
    </source>
</evidence>
<keyword evidence="4" id="KW-0862">Zinc</keyword>
<dbReference type="InterPro" id="IPR011124">
    <property type="entry name" value="Znf_CW"/>
</dbReference>
<protein>
    <submittedName>
        <fullName evidence="12">Methyl-CpG-binding domain-containing protein 2</fullName>
    </submittedName>
</protein>
<evidence type="ECO:0000256" key="9">
    <source>
        <dbReference type="SAM" id="MobiDB-lite"/>
    </source>
</evidence>
<keyword evidence="2" id="KW-0479">Metal-binding</keyword>
<evidence type="ECO:0000256" key="7">
    <source>
        <dbReference type="ARBA" id="ARBA00023163"/>
    </source>
</evidence>
<dbReference type="EMBL" id="JBFOLK010000005">
    <property type="protein sequence ID" value="KAL2511287.1"/>
    <property type="molecule type" value="Genomic_DNA"/>
</dbReference>
<organism evidence="12 13">
    <name type="scientific">Abeliophyllum distichum</name>
    <dbReference type="NCBI Taxonomy" id="126358"/>
    <lineage>
        <taxon>Eukaryota</taxon>
        <taxon>Viridiplantae</taxon>
        <taxon>Streptophyta</taxon>
        <taxon>Embryophyta</taxon>
        <taxon>Tracheophyta</taxon>
        <taxon>Spermatophyta</taxon>
        <taxon>Magnoliopsida</taxon>
        <taxon>eudicotyledons</taxon>
        <taxon>Gunneridae</taxon>
        <taxon>Pentapetalae</taxon>
        <taxon>asterids</taxon>
        <taxon>lamiids</taxon>
        <taxon>Lamiales</taxon>
        <taxon>Oleaceae</taxon>
        <taxon>Forsythieae</taxon>
        <taxon>Abeliophyllum</taxon>
    </lineage>
</organism>
<dbReference type="InterPro" id="IPR016177">
    <property type="entry name" value="DNA-bd_dom_sf"/>
</dbReference>
<comment type="subcellular location">
    <subcellularLocation>
        <location evidence="1">Nucleus</location>
    </subcellularLocation>
</comment>
<feature type="region of interest" description="Disordered" evidence="9">
    <location>
        <begin position="220"/>
        <end position="250"/>
    </location>
</feature>
<feature type="domain" description="MBD" evidence="10">
    <location>
        <begin position="102"/>
        <end position="174"/>
    </location>
</feature>
<comment type="caution">
    <text evidence="12">The sequence shown here is derived from an EMBL/GenBank/DDBJ whole genome shotgun (WGS) entry which is preliminary data.</text>
</comment>
<dbReference type="Proteomes" id="UP001604336">
    <property type="component" value="Unassembled WGS sequence"/>
</dbReference>
<accession>A0ABD1TEX9</accession>
<dbReference type="CDD" id="cd01396">
    <property type="entry name" value="MeCP2_MBD"/>
    <property type="match status" value="1"/>
</dbReference>
<keyword evidence="3" id="KW-0863">Zinc-finger</keyword>
<evidence type="ECO:0000256" key="8">
    <source>
        <dbReference type="ARBA" id="ARBA00023242"/>
    </source>
</evidence>
<dbReference type="SMART" id="SM00391">
    <property type="entry name" value="MBD"/>
    <property type="match status" value="1"/>
</dbReference>
<keyword evidence="7" id="KW-0804">Transcription</keyword>
<dbReference type="GO" id="GO:0003677">
    <property type="term" value="F:DNA binding"/>
    <property type="evidence" value="ECO:0007669"/>
    <property type="project" value="UniProtKB-KW"/>
</dbReference>
<dbReference type="Gene3D" id="3.30.40.100">
    <property type="match status" value="1"/>
</dbReference>
<name>A0ABD1TEX9_9LAMI</name>
<dbReference type="SUPFAM" id="SSF54171">
    <property type="entry name" value="DNA-binding domain"/>
    <property type="match status" value="1"/>
</dbReference>
<feature type="domain" description="CW-type" evidence="11">
    <location>
        <begin position="37"/>
        <end position="96"/>
    </location>
</feature>
<dbReference type="PROSITE" id="PS50982">
    <property type="entry name" value="MBD"/>
    <property type="match status" value="1"/>
</dbReference>
<evidence type="ECO:0000313" key="12">
    <source>
        <dbReference type="EMBL" id="KAL2511287.1"/>
    </source>
</evidence>
<evidence type="ECO:0000256" key="5">
    <source>
        <dbReference type="ARBA" id="ARBA00023015"/>
    </source>
</evidence>
<keyword evidence="8" id="KW-0539">Nucleus</keyword>
<feature type="compositionally biased region" description="Low complexity" evidence="9">
    <location>
        <begin position="224"/>
        <end position="237"/>
    </location>
</feature>
<dbReference type="PANTHER" id="PTHR12396:SF0">
    <property type="entry name" value="METHYL-CPG BINDING DOMAIN PROTEIN-LIKE, ISOFORM C"/>
    <property type="match status" value="1"/>
</dbReference>
<dbReference type="AlphaFoldDB" id="A0ABD1TEX9"/>
<keyword evidence="13" id="KW-1185">Reference proteome</keyword>
<dbReference type="GO" id="GO:0005634">
    <property type="term" value="C:nucleus"/>
    <property type="evidence" value="ECO:0007669"/>
    <property type="project" value="UniProtKB-SubCell"/>
</dbReference>
<keyword evidence="5" id="KW-0805">Transcription regulation</keyword>
<dbReference type="GO" id="GO:0008270">
    <property type="term" value="F:zinc ion binding"/>
    <property type="evidence" value="ECO:0007669"/>
    <property type="project" value="UniProtKB-KW"/>
</dbReference>
<evidence type="ECO:0000256" key="1">
    <source>
        <dbReference type="ARBA" id="ARBA00004123"/>
    </source>
</evidence>
<gene>
    <name evidence="12" type="ORF">Adt_16887</name>
</gene>
<dbReference type="InterPro" id="IPR001739">
    <property type="entry name" value="Methyl_CpG_DNA-bd"/>
</dbReference>
<dbReference type="Pfam" id="PF01429">
    <property type="entry name" value="MBD"/>
    <property type="match status" value="1"/>
</dbReference>
<evidence type="ECO:0000259" key="10">
    <source>
        <dbReference type="PROSITE" id="PS50982"/>
    </source>
</evidence>
<dbReference type="PANTHER" id="PTHR12396">
    <property type="entry name" value="METHYL-CPG BINDING PROTEIN, MBD"/>
    <property type="match status" value="1"/>
</dbReference>
<evidence type="ECO:0000259" key="11">
    <source>
        <dbReference type="PROSITE" id="PS51050"/>
    </source>
</evidence>
<evidence type="ECO:0000313" key="13">
    <source>
        <dbReference type="Proteomes" id="UP001604336"/>
    </source>
</evidence>
<proteinExistence type="predicted"/>
<dbReference type="PROSITE" id="PS51050">
    <property type="entry name" value="ZF_CW"/>
    <property type="match status" value="1"/>
</dbReference>
<dbReference type="Gene3D" id="3.30.890.10">
    <property type="entry name" value="Methyl-cpg-binding Protein 2, Chain A"/>
    <property type="match status" value="1"/>
</dbReference>
<reference evidence="13" key="1">
    <citation type="submission" date="2024-07" db="EMBL/GenBank/DDBJ databases">
        <title>Two chromosome-level genome assemblies of Korean endemic species Abeliophyllum distichum and Forsythia ovata (Oleaceae).</title>
        <authorList>
            <person name="Jang H."/>
        </authorList>
    </citation>
    <scope>NUCLEOTIDE SEQUENCE [LARGE SCALE GENOMIC DNA]</scope>
</reference>
<sequence>MRFAAINIPLCAINGILSNDFIPSHIGSSQKTSKMVSDSVRAYTVQCANCLKWRFIPTKQKYEQIREQIAELPFLCETAREWRPEIKCDDESDLMKDGSWRWAIDKPCIPQPPLGWQRILRIRAEGGTKFADVYYVAPSGKRLRSMSNVQSFLDEHPEYPGVTVSQFSFQTPAPMEENYVRKRRAISTASHEISGSPMPVAAIPISWIAPDQMRDLHVGEEGNSTSAVEAEAPAESSGPCINDPSASSDC</sequence>
<evidence type="ECO:0000256" key="2">
    <source>
        <dbReference type="ARBA" id="ARBA00022723"/>
    </source>
</evidence>
<evidence type="ECO:0000256" key="6">
    <source>
        <dbReference type="ARBA" id="ARBA00023125"/>
    </source>
</evidence>
<keyword evidence="6" id="KW-0238">DNA-binding</keyword>
<evidence type="ECO:0000256" key="3">
    <source>
        <dbReference type="ARBA" id="ARBA00022771"/>
    </source>
</evidence>